<proteinExistence type="predicted"/>
<evidence type="ECO:0000313" key="1">
    <source>
        <dbReference type="EMBL" id="KKL15861.1"/>
    </source>
</evidence>
<organism evidence="1">
    <name type="scientific">marine sediment metagenome</name>
    <dbReference type="NCBI Taxonomy" id="412755"/>
    <lineage>
        <taxon>unclassified sequences</taxon>
        <taxon>metagenomes</taxon>
        <taxon>ecological metagenomes</taxon>
    </lineage>
</organism>
<comment type="caution">
    <text evidence="1">The sequence shown here is derived from an EMBL/GenBank/DDBJ whole genome shotgun (WGS) entry which is preliminary data.</text>
</comment>
<name>A0A0F9DDJ2_9ZZZZ</name>
<reference evidence="1" key="1">
    <citation type="journal article" date="2015" name="Nature">
        <title>Complex archaea that bridge the gap between prokaryotes and eukaryotes.</title>
        <authorList>
            <person name="Spang A."/>
            <person name="Saw J.H."/>
            <person name="Jorgensen S.L."/>
            <person name="Zaremba-Niedzwiedzka K."/>
            <person name="Martijn J."/>
            <person name="Lind A.E."/>
            <person name="van Eijk R."/>
            <person name="Schleper C."/>
            <person name="Guy L."/>
            <person name="Ettema T.J."/>
        </authorList>
    </citation>
    <scope>NUCLEOTIDE SEQUENCE</scope>
</reference>
<accession>A0A0F9DDJ2</accession>
<feature type="non-terminal residue" evidence="1">
    <location>
        <position position="24"/>
    </location>
</feature>
<protein>
    <submittedName>
        <fullName evidence="1">Uncharacterized protein</fullName>
    </submittedName>
</protein>
<gene>
    <name evidence="1" type="ORF">LCGC14_2501330</name>
</gene>
<sequence>MPTVEENKKIGDMTVGELKAIIKD</sequence>
<dbReference type="AlphaFoldDB" id="A0A0F9DDJ2"/>
<dbReference type="EMBL" id="LAZR01039896">
    <property type="protein sequence ID" value="KKL15861.1"/>
    <property type="molecule type" value="Genomic_DNA"/>
</dbReference>